<dbReference type="FunCoup" id="A0A151ZIH9">
    <property type="interactions" value="803"/>
</dbReference>
<feature type="region of interest" description="Disordered" evidence="2">
    <location>
        <begin position="116"/>
        <end position="149"/>
    </location>
</feature>
<keyword evidence="5" id="KW-1185">Reference proteome</keyword>
<feature type="compositionally biased region" description="Low complexity" evidence="2">
    <location>
        <begin position="117"/>
        <end position="144"/>
    </location>
</feature>
<dbReference type="OrthoDB" id="72325at2759"/>
<protein>
    <submittedName>
        <fullName evidence="4">26S proteasome non-ATPase regulatory subunit 9</fullName>
    </submittedName>
</protein>
<reference evidence="4 5" key="1">
    <citation type="submission" date="2015-12" db="EMBL/GenBank/DDBJ databases">
        <title>Dictyostelia acquired genes for synthesis and detection of signals that induce cell-type specialization by lateral gene transfer from prokaryotes.</title>
        <authorList>
            <person name="Gloeckner G."/>
            <person name="Schaap P."/>
        </authorList>
    </citation>
    <scope>NUCLEOTIDE SEQUENCE [LARGE SCALE GENOMIC DNA]</scope>
    <source>
        <strain evidence="4 5">TK</strain>
    </source>
</reference>
<dbReference type="PANTHER" id="PTHR12651:SF1">
    <property type="entry name" value="26S PROTEASOME NON-ATPASE REGULATORY SUBUNIT 9"/>
    <property type="match status" value="1"/>
</dbReference>
<dbReference type="GO" id="GO:0000502">
    <property type="term" value="C:proteasome complex"/>
    <property type="evidence" value="ECO:0007669"/>
    <property type="project" value="UniProtKB-KW"/>
</dbReference>
<dbReference type="InterPro" id="IPR040815">
    <property type="entry name" value="Nas2_N"/>
</dbReference>
<evidence type="ECO:0000256" key="1">
    <source>
        <dbReference type="ARBA" id="ARBA00023186"/>
    </source>
</evidence>
<dbReference type="InParanoid" id="A0A151ZIH9"/>
<dbReference type="InterPro" id="IPR036034">
    <property type="entry name" value="PDZ_sf"/>
</dbReference>
<dbReference type="GO" id="GO:0005634">
    <property type="term" value="C:nucleus"/>
    <property type="evidence" value="ECO:0007669"/>
    <property type="project" value="TreeGrafter"/>
</dbReference>
<dbReference type="PANTHER" id="PTHR12651">
    <property type="entry name" value="26S PROTEASOME NON-ATPASE REGULATORY SUBUNIT 9"/>
    <property type="match status" value="1"/>
</dbReference>
<dbReference type="Proteomes" id="UP000076078">
    <property type="component" value="Unassembled WGS sequence"/>
</dbReference>
<dbReference type="OMA" id="DWGGRGM"/>
<evidence type="ECO:0000256" key="2">
    <source>
        <dbReference type="SAM" id="MobiDB-lite"/>
    </source>
</evidence>
<feature type="domain" description="Nas2 N-terminal" evidence="3">
    <location>
        <begin position="32"/>
        <end position="114"/>
    </location>
</feature>
<dbReference type="Pfam" id="PF18265">
    <property type="entry name" value="Nas2_N"/>
    <property type="match status" value="1"/>
</dbReference>
<dbReference type="InterPro" id="IPR035269">
    <property type="entry name" value="PSMD9"/>
</dbReference>
<dbReference type="SUPFAM" id="SSF50156">
    <property type="entry name" value="PDZ domain-like"/>
    <property type="match status" value="1"/>
</dbReference>
<evidence type="ECO:0000313" key="4">
    <source>
        <dbReference type="EMBL" id="KYQ93717.1"/>
    </source>
</evidence>
<sequence length="256" mass="29005">MMSNNNNNEQVEETLDIESLRVSDDSITMEYIQNLLKKRVMLEKELEQHQKFLSEGGGKVFGMSGSFVDADGFPSPHIEVIIEVKKARNRISCIQNDYKLLMKLIEESMYILHSKSKSSPKTTSDNNNNTPLTFNTSTNKNTTTTKKEEISLNESEKDYLAFVYIDLVSEGSPSDKAGLKKGDEIYQFGSIGPFRQLDTSVNHLFTMSNLVKNSENKPIQIHLIRNSQRQIVYLTPRKWSGQGLIGCLMKLIITPS</sequence>
<dbReference type="EMBL" id="LODT01000025">
    <property type="protein sequence ID" value="KYQ93717.1"/>
    <property type="molecule type" value="Genomic_DNA"/>
</dbReference>
<evidence type="ECO:0000313" key="5">
    <source>
        <dbReference type="Proteomes" id="UP000076078"/>
    </source>
</evidence>
<dbReference type="FunFam" id="2.30.42.10:FF:000107">
    <property type="entry name" value="26S proteasome non-ATPase regulatory subunit 9"/>
    <property type="match status" value="1"/>
</dbReference>
<gene>
    <name evidence="4" type="ORF">DLAC_05104</name>
</gene>
<dbReference type="STRING" id="361077.A0A151ZIH9"/>
<proteinExistence type="predicted"/>
<organism evidence="4 5">
    <name type="scientific">Tieghemostelium lacteum</name>
    <name type="common">Slime mold</name>
    <name type="synonym">Dictyostelium lacteum</name>
    <dbReference type="NCBI Taxonomy" id="361077"/>
    <lineage>
        <taxon>Eukaryota</taxon>
        <taxon>Amoebozoa</taxon>
        <taxon>Evosea</taxon>
        <taxon>Eumycetozoa</taxon>
        <taxon>Dictyostelia</taxon>
        <taxon>Dictyosteliales</taxon>
        <taxon>Raperosteliaceae</taxon>
        <taxon>Tieghemostelium</taxon>
    </lineage>
</organism>
<comment type="caution">
    <text evidence="4">The sequence shown here is derived from an EMBL/GenBank/DDBJ whole genome shotgun (WGS) entry which is preliminary data.</text>
</comment>
<dbReference type="Gene3D" id="6.10.140.1710">
    <property type="match status" value="1"/>
</dbReference>
<dbReference type="AlphaFoldDB" id="A0A151ZIH9"/>
<keyword evidence="1" id="KW-0143">Chaperone</keyword>
<keyword evidence="4" id="KW-0647">Proteasome</keyword>
<dbReference type="GO" id="GO:0070682">
    <property type="term" value="P:proteasome regulatory particle assembly"/>
    <property type="evidence" value="ECO:0007669"/>
    <property type="project" value="InterPro"/>
</dbReference>
<evidence type="ECO:0000259" key="3">
    <source>
        <dbReference type="Pfam" id="PF18265"/>
    </source>
</evidence>
<dbReference type="Gene3D" id="2.30.42.10">
    <property type="match status" value="1"/>
</dbReference>
<dbReference type="GO" id="GO:0005737">
    <property type="term" value="C:cytoplasm"/>
    <property type="evidence" value="ECO:0007669"/>
    <property type="project" value="TreeGrafter"/>
</dbReference>
<accession>A0A151ZIH9</accession>
<name>A0A151ZIH9_TIELA</name>